<keyword evidence="2" id="KW-1185">Reference proteome</keyword>
<sequence length="60" mass="7170">MFEDIYTILAVLLLYIGDKLNPNLNSLWAGKKRFKKLNAILYIKVNIRYDKIRQELNKNQ</sequence>
<organism evidence="1 2">
    <name type="scientific">Pseudofulvibacter geojedonensis</name>
    <dbReference type="NCBI Taxonomy" id="1123758"/>
    <lineage>
        <taxon>Bacteria</taxon>
        <taxon>Pseudomonadati</taxon>
        <taxon>Bacteroidota</taxon>
        <taxon>Flavobacteriia</taxon>
        <taxon>Flavobacteriales</taxon>
        <taxon>Flavobacteriaceae</taxon>
        <taxon>Pseudofulvibacter</taxon>
    </lineage>
</organism>
<reference evidence="2" key="1">
    <citation type="journal article" date="2019" name="Int. J. Syst. Evol. Microbiol.">
        <title>The Global Catalogue of Microorganisms (GCM) 10K type strain sequencing project: providing services to taxonomists for standard genome sequencing and annotation.</title>
        <authorList>
            <consortium name="The Broad Institute Genomics Platform"/>
            <consortium name="The Broad Institute Genome Sequencing Center for Infectious Disease"/>
            <person name="Wu L."/>
            <person name="Ma J."/>
        </authorList>
    </citation>
    <scope>NUCLEOTIDE SEQUENCE [LARGE SCALE GENOMIC DNA]</scope>
    <source>
        <strain evidence="2">CCUG 62114</strain>
    </source>
</reference>
<protein>
    <recommendedName>
        <fullName evidence="3">Transposase</fullName>
    </recommendedName>
</protein>
<evidence type="ECO:0000313" key="1">
    <source>
        <dbReference type="EMBL" id="MFD0963175.1"/>
    </source>
</evidence>
<name>A0ABW3I016_9FLAO</name>
<accession>A0ABW3I016</accession>
<comment type="caution">
    <text evidence="1">The sequence shown here is derived from an EMBL/GenBank/DDBJ whole genome shotgun (WGS) entry which is preliminary data.</text>
</comment>
<evidence type="ECO:0008006" key="3">
    <source>
        <dbReference type="Google" id="ProtNLM"/>
    </source>
</evidence>
<gene>
    <name evidence="1" type="ORF">ACFQ1O_04045</name>
</gene>
<dbReference type="EMBL" id="JBHTJM010000005">
    <property type="protein sequence ID" value="MFD0963175.1"/>
    <property type="molecule type" value="Genomic_DNA"/>
</dbReference>
<evidence type="ECO:0000313" key="2">
    <source>
        <dbReference type="Proteomes" id="UP001596997"/>
    </source>
</evidence>
<proteinExistence type="predicted"/>
<dbReference type="Proteomes" id="UP001596997">
    <property type="component" value="Unassembled WGS sequence"/>
</dbReference>
<dbReference type="RefSeq" id="WP_377713955.1">
    <property type="nucleotide sequence ID" value="NZ_JBHTJM010000005.1"/>
</dbReference>